<dbReference type="Gene3D" id="3.40.630.30">
    <property type="match status" value="1"/>
</dbReference>
<keyword evidence="2" id="KW-0808">Transferase</keyword>
<accession>A0ABV9NVG5</accession>
<dbReference type="CDD" id="cd04301">
    <property type="entry name" value="NAT_SF"/>
    <property type="match status" value="1"/>
</dbReference>
<proteinExistence type="predicted"/>
<dbReference type="SUPFAM" id="SSF55729">
    <property type="entry name" value="Acyl-CoA N-acyltransferases (Nat)"/>
    <property type="match status" value="1"/>
</dbReference>
<reference evidence="3" key="1">
    <citation type="journal article" date="2019" name="Int. J. Syst. Evol. Microbiol.">
        <title>The Global Catalogue of Microorganisms (GCM) 10K type strain sequencing project: providing services to taxonomists for standard genome sequencing and annotation.</title>
        <authorList>
            <consortium name="The Broad Institute Genomics Platform"/>
            <consortium name="The Broad Institute Genome Sequencing Center for Infectious Disease"/>
            <person name="Wu L."/>
            <person name="Ma J."/>
        </authorList>
    </citation>
    <scope>NUCLEOTIDE SEQUENCE [LARGE SCALE GENOMIC DNA]</scope>
    <source>
        <strain evidence="3">JCM 12165</strain>
    </source>
</reference>
<dbReference type="EC" id="2.3.1.-" evidence="2"/>
<sequence>MKKTLNTSFHVSNEHGLPYMELNPLFQFTDQRTGWLHTAGKSRLYLFDAHVEDWTVIRDIAHTISPRVGLVMDTLEKIKDRESIYGMVAVIDEIEVYEPYRGKGYGRELLKEMEATLDFMYVNYIALVPASPGSEYQTDSATIHYFLEQGYQLYAGSIGSIPVVGKSL</sequence>
<dbReference type="GO" id="GO:0016746">
    <property type="term" value="F:acyltransferase activity"/>
    <property type="evidence" value="ECO:0007669"/>
    <property type="project" value="UniProtKB-KW"/>
</dbReference>
<keyword evidence="3" id="KW-1185">Reference proteome</keyword>
<organism evidence="2 3">
    <name type="scientific">Bacillus daqingensis</name>
    <dbReference type="NCBI Taxonomy" id="872396"/>
    <lineage>
        <taxon>Bacteria</taxon>
        <taxon>Bacillati</taxon>
        <taxon>Bacillota</taxon>
        <taxon>Bacilli</taxon>
        <taxon>Bacillales</taxon>
        <taxon>Bacillaceae</taxon>
        <taxon>Bacillus</taxon>
    </lineage>
</organism>
<keyword evidence="2" id="KW-0012">Acyltransferase</keyword>
<dbReference type="InterPro" id="IPR016181">
    <property type="entry name" value="Acyl_CoA_acyltransferase"/>
</dbReference>
<evidence type="ECO:0000313" key="3">
    <source>
        <dbReference type="Proteomes" id="UP001595896"/>
    </source>
</evidence>
<evidence type="ECO:0000259" key="1">
    <source>
        <dbReference type="Pfam" id="PF00583"/>
    </source>
</evidence>
<dbReference type="Pfam" id="PF00583">
    <property type="entry name" value="Acetyltransf_1"/>
    <property type="match status" value="1"/>
</dbReference>
<dbReference type="RefSeq" id="WP_377909509.1">
    <property type="nucleotide sequence ID" value="NZ_JBHSGK010000011.1"/>
</dbReference>
<evidence type="ECO:0000313" key="2">
    <source>
        <dbReference type="EMBL" id="MFC4736896.1"/>
    </source>
</evidence>
<dbReference type="InterPro" id="IPR000182">
    <property type="entry name" value="GNAT_dom"/>
</dbReference>
<comment type="caution">
    <text evidence="2">The sequence shown here is derived from an EMBL/GenBank/DDBJ whole genome shotgun (WGS) entry which is preliminary data.</text>
</comment>
<dbReference type="EMBL" id="JBHSGK010000011">
    <property type="protein sequence ID" value="MFC4736896.1"/>
    <property type="molecule type" value="Genomic_DNA"/>
</dbReference>
<protein>
    <submittedName>
        <fullName evidence="2">GNAT family N-acetyltransferase</fullName>
        <ecNumber evidence="2">2.3.1.-</ecNumber>
    </submittedName>
</protein>
<name>A0ABV9NVG5_9BACI</name>
<feature type="domain" description="N-acetyltransferase" evidence="1">
    <location>
        <begin position="87"/>
        <end position="116"/>
    </location>
</feature>
<gene>
    <name evidence="2" type="ORF">ACFO4L_09895</name>
</gene>
<dbReference type="Proteomes" id="UP001595896">
    <property type="component" value="Unassembled WGS sequence"/>
</dbReference>